<reference evidence="1" key="1">
    <citation type="submission" date="2022-05" db="EMBL/GenBank/DDBJ databases">
        <title>Jatrophihabitans sp. SB3-54 whole genome sequence.</title>
        <authorList>
            <person name="Suh M.K."/>
            <person name="Eom M.K."/>
            <person name="Kim J.S."/>
            <person name="Kim H.S."/>
            <person name="Do H.E."/>
            <person name="Shin Y.K."/>
            <person name="Lee J.-S."/>
        </authorList>
    </citation>
    <scope>NUCLEOTIDE SEQUENCE</scope>
    <source>
        <strain evidence="1">SB3-54</strain>
    </source>
</reference>
<dbReference type="InterPro" id="IPR021408">
    <property type="entry name" value="DUF3046"/>
</dbReference>
<name>A0ABY7K1H5_9ACTN</name>
<accession>A0ABY7K1H5</accession>
<dbReference type="Proteomes" id="UP001164693">
    <property type="component" value="Chromosome"/>
</dbReference>
<proteinExistence type="predicted"/>
<evidence type="ECO:0000313" key="1">
    <source>
        <dbReference type="EMBL" id="WAX57457.1"/>
    </source>
</evidence>
<protein>
    <submittedName>
        <fullName evidence="1">DUF3046 domain-containing protein</fullName>
    </submittedName>
</protein>
<dbReference type="Pfam" id="PF11248">
    <property type="entry name" value="DUF3046"/>
    <property type="match status" value="1"/>
</dbReference>
<dbReference type="EMBL" id="CP097463">
    <property type="protein sequence ID" value="WAX57457.1"/>
    <property type="molecule type" value="Genomic_DNA"/>
</dbReference>
<gene>
    <name evidence="1" type="ORF">M6B22_01505</name>
</gene>
<organism evidence="1 2">
    <name type="scientific">Jatrophihabitans cynanchi</name>
    <dbReference type="NCBI Taxonomy" id="2944128"/>
    <lineage>
        <taxon>Bacteria</taxon>
        <taxon>Bacillati</taxon>
        <taxon>Actinomycetota</taxon>
        <taxon>Actinomycetes</taxon>
        <taxon>Jatrophihabitantales</taxon>
        <taxon>Jatrophihabitantaceae</taxon>
        <taxon>Jatrophihabitans</taxon>
    </lineage>
</organism>
<sequence>MRLTEFWSRMEARFGTAYARSVAADYRLTALGATVDEALARGDEAKVVWRAVCAELDVPGHLR</sequence>
<evidence type="ECO:0000313" key="2">
    <source>
        <dbReference type="Proteomes" id="UP001164693"/>
    </source>
</evidence>
<keyword evidence="2" id="KW-1185">Reference proteome</keyword>
<dbReference type="RefSeq" id="WP_269443996.1">
    <property type="nucleotide sequence ID" value="NZ_CP097463.1"/>
</dbReference>